<dbReference type="Pfam" id="PF05978">
    <property type="entry name" value="UNC-93"/>
    <property type="match status" value="1"/>
</dbReference>
<evidence type="ECO:0000256" key="8">
    <source>
        <dbReference type="ARBA" id="ARBA00041910"/>
    </source>
</evidence>
<evidence type="ECO:0000256" key="6">
    <source>
        <dbReference type="ARBA" id="ARBA00023180"/>
    </source>
</evidence>
<evidence type="ECO:0000256" key="7">
    <source>
        <dbReference type="ARBA" id="ARBA00040302"/>
    </source>
</evidence>
<dbReference type="InterPro" id="IPR036259">
    <property type="entry name" value="MFS_trans_sf"/>
</dbReference>
<evidence type="ECO:0000256" key="1">
    <source>
        <dbReference type="ARBA" id="ARBA00004141"/>
    </source>
</evidence>
<keyword evidence="4 9" id="KW-1133">Transmembrane helix</keyword>
<comment type="subcellular location">
    <subcellularLocation>
        <location evidence="1">Membrane</location>
        <topology evidence="1">Multi-pass membrane protein</topology>
    </subcellularLocation>
</comment>
<evidence type="ECO:0000313" key="11">
    <source>
        <dbReference type="EMBL" id="JAS56253.1"/>
    </source>
</evidence>
<feature type="transmembrane region" description="Helical" evidence="9">
    <location>
        <begin position="372"/>
        <end position="389"/>
    </location>
</feature>
<feature type="transmembrane region" description="Helical" evidence="9">
    <location>
        <begin position="174"/>
        <end position="193"/>
    </location>
</feature>
<name>A0A1B6G1R1_9HEMI</name>
<feature type="transmembrane region" description="Helical" evidence="9">
    <location>
        <begin position="104"/>
        <end position="121"/>
    </location>
</feature>
<dbReference type="PANTHER" id="PTHR23294:SF0">
    <property type="entry name" value="UNC93-LIKE PROTEIN MFSD11"/>
    <property type="match status" value="1"/>
</dbReference>
<proteinExistence type="inferred from homology"/>
<feature type="transmembrane region" description="Helical" evidence="9">
    <location>
        <begin position="214"/>
        <end position="235"/>
    </location>
</feature>
<accession>A0A1B6G1R1</accession>
<feature type="transmembrane region" description="Helical" evidence="9">
    <location>
        <begin position="336"/>
        <end position="360"/>
    </location>
</feature>
<dbReference type="GO" id="GO:0016020">
    <property type="term" value="C:membrane"/>
    <property type="evidence" value="ECO:0007669"/>
    <property type="project" value="UniProtKB-SubCell"/>
</dbReference>
<feature type="transmembrane region" description="Helical" evidence="9">
    <location>
        <begin position="49"/>
        <end position="68"/>
    </location>
</feature>
<evidence type="ECO:0000256" key="5">
    <source>
        <dbReference type="ARBA" id="ARBA00023136"/>
    </source>
</evidence>
<sequence length="444" mass="48756">MYPKLSKELVCILSLSVCFMLLFAANYTMVNMQKIVVSSIADDQPGFEVEGYTVTGITYTIFAITLWFGPYINYAVGTRLTMAISALGYLFYVGSYAIETEWAIYAGSVSVGIAGGTLWPAQGHYMIENSSPETTARNVGIFWFIFMSSDMLGNLFVYFTFHGKKYIGQSTRRTAIYSLVAINILAVISFMFLPKSISTQKAREYGPIKTMRKSWRILVSPKMLWLVLTFCYAGLQQAFWNGIYSPSVGFTLAFGDSAKELVALSGIFMTLGAVFGALCLVVLSGWIRGHCYARRMFVLTGCTAQMIAYLISYINLPNSAVFGNTHDQSLITPSAKLAMTASLLLCFGDSCISTQIYSFIGDFYRETSAEACALYKFVKGVLVAVSFYWCSHLGLHTQLVIIAGMAVVGGAAFFVADRSSDVSHPIGKENIVKASCNGYENSKA</sequence>
<gene>
    <name evidence="11" type="ORF">g.37551</name>
    <name evidence="10" type="ORF">g.37552</name>
</gene>
<reference evidence="11" key="1">
    <citation type="submission" date="2015-11" db="EMBL/GenBank/DDBJ databases">
        <title>De novo transcriptome assembly of four potential Pierce s Disease insect vectors from Arizona vineyards.</title>
        <authorList>
            <person name="Tassone E.E."/>
        </authorList>
    </citation>
    <scope>NUCLEOTIDE SEQUENCE</scope>
</reference>
<evidence type="ECO:0000256" key="4">
    <source>
        <dbReference type="ARBA" id="ARBA00022989"/>
    </source>
</evidence>
<dbReference type="EMBL" id="GECZ01025724">
    <property type="protein sequence ID" value="JAS44045.1"/>
    <property type="molecule type" value="Transcribed_RNA"/>
</dbReference>
<evidence type="ECO:0000313" key="10">
    <source>
        <dbReference type="EMBL" id="JAS44045.1"/>
    </source>
</evidence>
<keyword evidence="3 9" id="KW-0812">Transmembrane</keyword>
<feature type="transmembrane region" description="Helical" evidence="9">
    <location>
        <begin position="395"/>
        <end position="416"/>
    </location>
</feature>
<dbReference type="InterPro" id="IPR051617">
    <property type="entry name" value="UNC-93-like_regulator"/>
</dbReference>
<feature type="transmembrane region" description="Helical" evidence="9">
    <location>
        <begin position="141"/>
        <end position="162"/>
    </location>
</feature>
<dbReference type="AlphaFoldDB" id="A0A1B6G1R1"/>
<protein>
    <recommendedName>
        <fullName evidence="7">UNC93-like protein MFSD11</fullName>
    </recommendedName>
    <alternativeName>
        <fullName evidence="8">Major facilitator superfamily domain-containing protein 11</fullName>
    </alternativeName>
</protein>
<dbReference type="InterPro" id="IPR010291">
    <property type="entry name" value="Ion_channel_UNC-93"/>
</dbReference>
<keyword evidence="5 9" id="KW-0472">Membrane</keyword>
<evidence type="ECO:0000256" key="9">
    <source>
        <dbReference type="SAM" id="Phobius"/>
    </source>
</evidence>
<evidence type="ECO:0000256" key="2">
    <source>
        <dbReference type="ARBA" id="ARBA00009172"/>
    </source>
</evidence>
<dbReference type="PANTHER" id="PTHR23294">
    <property type="entry name" value="ET TRANSLATION PRODUCT-RELATED"/>
    <property type="match status" value="1"/>
</dbReference>
<dbReference type="EMBL" id="GECZ01013516">
    <property type="protein sequence ID" value="JAS56253.1"/>
    <property type="molecule type" value="Transcribed_RNA"/>
</dbReference>
<dbReference type="SUPFAM" id="SSF103473">
    <property type="entry name" value="MFS general substrate transporter"/>
    <property type="match status" value="1"/>
</dbReference>
<feature type="transmembrane region" description="Helical" evidence="9">
    <location>
        <begin position="261"/>
        <end position="284"/>
    </location>
</feature>
<dbReference type="Gene3D" id="1.20.1250.20">
    <property type="entry name" value="MFS general substrate transporter like domains"/>
    <property type="match status" value="2"/>
</dbReference>
<organism evidence="11">
    <name type="scientific">Cuerna arida</name>
    <dbReference type="NCBI Taxonomy" id="1464854"/>
    <lineage>
        <taxon>Eukaryota</taxon>
        <taxon>Metazoa</taxon>
        <taxon>Ecdysozoa</taxon>
        <taxon>Arthropoda</taxon>
        <taxon>Hexapoda</taxon>
        <taxon>Insecta</taxon>
        <taxon>Pterygota</taxon>
        <taxon>Neoptera</taxon>
        <taxon>Paraneoptera</taxon>
        <taxon>Hemiptera</taxon>
        <taxon>Auchenorrhyncha</taxon>
        <taxon>Membracoidea</taxon>
        <taxon>Cicadellidae</taxon>
        <taxon>Cicadellinae</taxon>
        <taxon>Proconiini</taxon>
        <taxon>Cuerna</taxon>
    </lineage>
</organism>
<feature type="transmembrane region" description="Helical" evidence="9">
    <location>
        <begin position="9"/>
        <end position="29"/>
    </location>
</feature>
<feature type="transmembrane region" description="Helical" evidence="9">
    <location>
        <begin position="80"/>
        <end position="98"/>
    </location>
</feature>
<feature type="transmembrane region" description="Helical" evidence="9">
    <location>
        <begin position="296"/>
        <end position="316"/>
    </location>
</feature>
<evidence type="ECO:0000256" key="3">
    <source>
        <dbReference type="ARBA" id="ARBA00022692"/>
    </source>
</evidence>
<comment type="similarity">
    <text evidence="2">Belongs to the unc-93 family.</text>
</comment>
<keyword evidence="6" id="KW-0325">Glycoprotein</keyword>